<accession>A0A8H6HMV7</accession>
<comment type="caution">
    <text evidence="1">The sequence shown here is derived from an EMBL/GenBank/DDBJ whole genome shotgun (WGS) entry which is preliminary data.</text>
</comment>
<proteinExistence type="predicted"/>
<gene>
    <name evidence="1" type="ORF">DFP72DRAFT_912099</name>
</gene>
<evidence type="ECO:0000313" key="1">
    <source>
        <dbReference type="EMBL" id="KAF6749953.1"/>
    </source>
</evidence>
<dbReference type="Proteomes" id="UP000521943">
    <property type="component" value="Unassembled WGS sequence"/>
</dbReference>
<organism evidence="1 2">
    <name type="scientific">Ephemerocybe angulata</name>
    <dbReference type="NCBI Taxonomy" id="980116"/>
    <lineage>
        <taxon>Eukaryota</taxon>
        <taxon>Fungi</taxon>
        <taxon>Dikarya</taxon>
        <taxon>Basidiomycota</taxon>
        <taxon>Agaricomycotina</taxon>
        <taxon>Agaricomycetes</taxon>
        <taxon>Agaricomycetidae</taxon>
        <taxon>Agaricales</taxon>
        <taxon>Agaricineae</taxon>
        <taxon>Psathyrellaceae</taxon>
        <taxon>Ephemerocybe</taxon>
    </lineage>
</organism>
<dbReference type="EMBL" id="JACGCI010000060">
    <property type="protein sequence ID" value="KAF6749953.1"/>
    <property type="molecule type" value="Genomic_DNA"/>
</dbReference>
<keyword evidence="2" id="KW-1185">Reference proteome</keyword>
<evidence type="ECO:0000313" key="2">
    <source>
        <dbReference type="Proteomes" id="UP000521943"/>
    </source>
</evidence>
<sequence>MGLLLLPLCLFLLLLPVMGLLLLPLCLFLLLLGLQIRPTRRSVGDRGGFVECRICTDVNCEGLERLQGGFRSMTAALFKRIRRL</sequence>
<reference evidence="1 2" key="1">
    <citation type="submission" date="2020-07" db="EMBL/GenBank/DDBJ databases">
        <title>Comparative genomics of pyrophilous fungi reveals a link between fire events and developmental genes.</title>
        <authorList>
            <consortium name="DOE Joint Genome Institute"/>
            <person name="Steindorff A.S."/>
            <person name="Carver A."/>
            <person name="Calhoun S."/>
            <person name="Stillman K."/>
            <person name="Liu H."/>
            <person name="Lipzen A."/>
            <person name="Pangilinan J."/>
            <person name="Labutti K."/>
            <person name="Bruns T.D."/>
            <person name="Grigoriev I.V."/>
        </authorList>
    </citation>
    <scope>NUCLEOTIDE SEQUENCE [LARGE SCALE GENOMIC DNA]</scope>
    <source>
        <strain evidence="1 2">CBS 144469</strain>
    </source>
</reference>
<name>A0A8H6HMV7_9AGAR</name>
<protein>
    <submittedName>
        <fullName evidence="1">Uncharacterized protein</fullName>
    </submittedName>
</protein>
<dbReference type="AlphaFoldDB" id="A0A8H6HMV7"/>